<name>A0A4V3WE12_9BACL</name>
<protein>
    <submittedName>
        <fullName evidence="1">Uncharacterized protein</fullName>
    </submittedName>
</protein>
<comment type="caution">
    <text evidence="1">The sequence shown here is derived from an EMBL/GenBank/DDBJ whole genome shotgun (WGS) entry which is preliminary data.</text>
</comment>
<organism evidence="1 2">
    <name type="scientific">Cohnella fermenti</name>
    <dbReference type="NCBI Taxonomy" id="2565925"/>
    <lineage>
        <taxon>Bacteria</taxon>
        <taxon>Bacillati</taxon>
        <taxon>Bacillota</taxon>
        <taxon>Bacilli</taxon>
        <taxon>Bacillales</taxon>
        <taxon>Paenibacillaceae</taxon>
        <taxon>Cohnella</taxon>
    </lineage>
</organism>
<dbReference type="RefSeq" id="WP_136372623.1">
    <property type="nucleotide sequence ID" value="NZ_SSOB01000041.1"/>
</dbReference>
<dbReference type="OrthoDB" id="2679637at2"/>
<sequence length="81" mass="9726">MGHWRHQVSIGIDDLLEDSRTTVNEKGRILAERLNREACFRSFMHVDRFRSAQDAEELDEVLEQMYDYADRQRIWIRKNAS</sequence>
<evidence type="ECO:0000313" key="1">
    <source>
        <dbReference type="EMBL" id="THF74368.1"/>
    </source>
</evidence>
<keyword evidence="2" id="KW-1185">Reference proteome</keyword>
<proteinExistence type="predicted"/>
<accession>A0A4V3WE12</accession>
<gene>
    <name evidence="1" type="ORF">E6C55_25330</name>
</gene>
<evidence type="ECO:0000313" key="2">
    <source>
        <dbReference type="Proteomes" id="UP000310636"/>
    </source>
</evidence>
<dbReference type="Proteomes" id="UP000310636">
    <property type="component" value="Unassembled WGS sequence"/>
</dbReference>
<reference evidence="1 2" key="1">
    <citation type="submission" date="2019-04" db="EMBL/GenBank/DDBJ databases">
        <title>Cohnella sp. nov. isolated from preserved vegetables.</title>
        <authorList>
            <person name="Lin S.-Y."/>
            <person name="Hung M.-H."/>
            <person name="Young C.-C."/>
        </authorList>
    </citation>
    <scope>NUCLEOTIDE SEQUENCE [LARGE SCALE GENOMIC DNA]</scope>
    <source>
        <strain evidence="1 2">CC-MHH1044</strain>
    </source>
</reference>
<dbReference type="EMBL" id="SSOB01000041">
    <property type="protein sequence ID" value="THF74368.1"/>
    <property type="molecule type" value="Genomic_DNA"/>
</dbReference>
<dbReference type="AlphaFoldDB" id="A0A4V3WE12"/>